<evidence type="ECO:0000256" key="1">
    <source>
        <dbReference type="SAM" id="Phobius"/>
    </source>
</evidence>
<keyword evidence="1" id="KW-0472">Membrane</keyword>
<dbReference type="InterPro" id="IPR038182">
    <property type="entry name" value="HMD_C_sf"/>
</dbReference>
<dbReference type="GO" id="GO:0047068">
    <property type="term" value="F:N5,N10-methenyltetrahydromethanopterin hydrogenase activity"/>
    <property type="evidence" value="ECO:0007669"/>
    <property type="project" value="UniProtKB-EC"/>
</dbReference>
<dbReference type="SUPFAM" id="SSF48179">
    <property type="entry name" value="6-phosphogluconate dehydrogenase C-terminal domain-like"/>
    <property type="match status" value="1"/>
</dbReference>
<dbReference type="EMBL" id="DQUI01000029">
    <property type="protein sequence ID" value="HIP84205.1"/>
    <property type="molecule type" value="Genomic_DNA"/>
</dbReference>
<dbReference type="InterPro" id="IPR010063">
    <property type="entry name" value="HMDII/III"/>
</dbReference>
<comment type="caution">
    <text evidence="3">The sequence shown here is derived from an EMBL/GenBank/DDBJ whole genome shotgun (WGS) entry which is preliminary data.</text>
</comment>
<dbReference type="Gene3D" id="1.20.120.1300">
    <property type="entry name" value="Hmd, C-terminal helical subdomain"/>
    <property type="match status" value="1"/>
</dbReference>
<keyword evidence="1" id="KW-1133">Transmembrane helix</keyword>
<dbReference type="Gene3D" id="3.40.50.720">
    <property type="entry name" value="NAD(P)-binding Rossmann-like Domain"/>
    <property type="match status" value="1"/>
</dbReference>
<dbReference type="NCBIfam" id="TIGR01724">
    <property type="entry name" value="hmd_rel"/>
    <property type="match status" value="1"/>
</dbReference>
<name>A0A832ZAK1_9EURY</name>
<dbReference type="Proteomes" id="UP000643554">
    <property type="component" value="Unassembled WGS sequence"/>
</dbReference>
<organism evidence="3 4">
    <name type="scientific">Methanothermococcus okinawensis</name>
    <dbReference type="NCBI Taxonomy" id="155863"/>
    <lineage>
        <taxon>Archaea</taxon>
        <taxon>Methanobacteriati</taxon>
        <taxon>Methanobacteriota</taxon>
        <taxon>Methanomada group</taxon>
        <taxon>Methanococci</taxon>
        <taxon>Methanococcales</taxon>
        <taxon>Methanococcaceae</taxon>
        <taxon>Methanothermococcus</taxon>
    </lineage>
</organism>
<dbReference type="AlphaFoldDB" id="A0A832ZAK1"/>
<evidence type="ECO:0000259" key="2">
    <source>
        <dbReference type="Pfam" id="PF03201"/>
    </source>
</evidence>
<keyword evidence="1" id="KW-0812">Transmembrane</keyword>
<sequence length="188" mass="20868">CYIIGGKSLDGKDYLTEEQLNKCIQLAESVNKKPYVVPIGVICPLGNMVSAAVMAITLAGILEDYKVGRKIIRFSQETVEREIIMALQVMAAIIRTSGIYGLLKTINIELLIKNASIIHLTEDQEMLETALKKLKNIDPEIWEKVKKAKIHPTTLVDSQELVKELRTLIGGKAAEGAIERSMKKLFMG</sequence>
<feature type="domain" description="H2-forming N5,N10-methylenetetrahydromethanopterin dehydrogenase C-terminal" evidence="2">
    <location>
        <begin position="41"/>
        <end position="135"/>
    </location>
</feature>
<dbReference type="InterPro" id="IPR008927">
    <property type="entry name" value="6-PGluconate_DH-like_C_sf"/>
</dbReference>
<feature type="transmembrane region" description="Helical" evidence="1">
    <location>
        <begin position="35"/>
        <end position="62"/>
    </location>
</feature>
<dbReference type="EC" id="1.12.98.2" evidence="3"/>
<reference evidence="3" key="1">
    <citation type="journal article" date="2020" name="ISME J.">
        <title>Gammaproteobacteria mediating utilization of methyl-, sulfur- and petroleum organic compounds in deep ocean hydrothermal plumes.</title>
        <authorList>
            <person name="Zhou Z."/>
            <person name="Liu Y."/>
            <person name="Pan J."/>
            <person name="Cron B.R."/>
            <person name="Toner B.M."/>
            <person name="Anantharaman K."/>
            <person name="Breier J.A."/>
            <person name="Dick G.J."/>
            <person name="Li M."/>
        </authorList>
    </citation>
    <scope>NUCLEOTIDE SEQUENCE</scope>
    <source>
        <strain evidence="3">SZUA-1453</strain>
    </source>
</reference>
<protein>
    <submittedName>
        <fullName evidence="3">H(2)-dependent methylenetetrahydromethanopterin dehydrogenase-related protein</fullName>
        <ecNumber evidence="3">1.12.98.2</ecNumber>
    </submittedName>
</protein>
<proteinExistence type="predicted"/>
<feature type="non-terminal residue" evidence="3">
    <location>
        <position position="1"/>
    </location>
</feature>
<evidence type="ECO:0000313" key="4">
    <source>
        <dbReference type="Proteomes" id="UP000643554"/>
    </source>
</evidence>
<dbReference type="Pfam" id="PF03201">
    <property type="entry name" value="HMD"/>
    <property type="match status" value="1"/>
</dbReference>
<dbReference type="InterPro" id="IPR004889">
    <property type="entry name" value="HMD_C"/>
</dbReference>
<evidence type="ECO:0000313" key="3">
    <source>
        <dbReference type="EMBL" id="HIP84205.1"/>
    </source>
</evidence>
<keyword evidence="3" id="KW-0560">Oxidoreductase</keyword>
<gene>
    <name evidence="3" type="ORF">EYH15_01770</name>
</gene>
<accession>A0A832ZAK1</accession>